<proteinExistence type="predicted"/>
<dbReference type="GO" id="GO:0016020">
    <property type="term" value="C:membrane"/>
    <property type="evidence" value="ECO:0007669"/>
    <property type="project" value="UniProtKB-SubCell"/>
</dbReference>
<keyword evidence="6" id="KW-0443">Lipid metabolism</keyword>
<dbReference type="GO" id="GO:0006631">
    <property type="term" value="P:fatty acid metabolic process"/>
    <property type="evidence" value="ECO:0007669"/>
    <property type="project" value="UniProtKB-KW"/>
</dbReference>
<keyword evidence="7 8" id="KW-0472">Membrane</keyword>
<organism evidence="9">
    <name type="scientific">marine metagenome</name>
    <dbReference type="NCBI Taxonomy" id="408172"/>
    <lineage>
        <taxon>unclassified sequences</taxon>
        <taxon>metagenomes</taxon>
        <taxon>ecological metagenomes</taxon>
    </lineage>
</organism>
<keyword evidence="2 8" id="KW-0812">Transmembrane</keyword>
<gene>
    <name evidence="9" type="ORF">METZ01_LOCUS375215</name>
</gene>
<accession>A0A382TLM1</accession>
<sequence>MLMGVYYIVIESSYQWLIVMFIGILLSILGGDIGTHRYLAHRSFKTGPIRDSILKILSVKNCLGSPMTWAIIHRYHHINSDTSGDPHFPDGIKSWLTLWNPSSPWWDIKISPRPKDC</sequence>
<dbReference type="InterPro" id="IPR015876">
    <property type="entry name" value="Acyl-CoA_DS"/>
</dbReference>
<evidence type="ECO:0000256" key="1">
    <source>
        <dbReference type="ARBA" id="ARBA00004141"/>
    </source>
</evidence>
<dbReference type="AlphaFoldDB" id="A0A382TLM1"/>
<evidence type="ECO:0000256" key="8">
    <source>
        <dbReference type="SAM" id="Phobius"/>
    </source>
</evidence>
<evidence type="ECO:0000256" key="7">
    <source>
        <dbReference type="ARBA" id="ARBA00023136"/>
    </source>
</evidence>
<keyword evidence="4 8" id="KW-1133">Transmembrane helix</keyword>
<name>A0A382TLM1_9ZZZZ</name>
<evidence type="ECO:0000256" key="5">
    <source>
        <dbReference type="ARBA" id="ARBA00023002"/>
    </source>
</evidence>
<keyword evidence="3" id="KW-0276">Fatty acid metabolism</keyword>
<dbReference type="PANTHER" id="PTHR11351">
    <property type="entry name" value="ACYL-COA DESATURASE"/>
    <property type="match status" value="1"/>
</dbReference>
<comment type="subcellular location">
    <subcellularLocation>
        <location evidence="1">Membrane</location>
        <topology evidence="1">Multi-pass membrane protein</topology>
    </subcellularLocation>
</comment>
<protein>
    <recommendedName>
        <fullName evidence="10">Fatty acid desaturase domain-containing protein</fullName>
    </recommendedName>
</protein>
<keyword evidence="5" id="KW-0560">Oxidoreductase</keyword>
<evidence type="ECO:0000313" key="9">
    <source>
        <dbReference type="EMBL" id="SVD22361.1"/>
    </source>
</evidence>
<dbReference type="EMBL" id="UINC01137178">
    <property type="protein sequence ID" value="SVD22361.1"/>
    <property type="molecule type" value="Genomic_DNA"/>
</dbReference>
<dbReference type="GO" id="GO:0016717">
    <property type="term" value="F:oxidoreductase activity, acting on paired donors, with oxidation of a pair of donors resulting in the reduction of molecular oxygen to two molecules of water"/>
    <property type="evidence" value="ECO:0007669"/>
    <property type="project" value="InterPro"/>
</dbReference>
<feature type="non-terminal residue" evidence="9">
    <location>
        <position position="117"/>
    </location>
</feature>
<evidence type="ECO:0000256" key="3">
    <source>
        <dbReference type="ARBA" id="ARBA00022832"/>
    </source>
</evidence>
<evidence type="ECO:0000256" key="2">
    <source>
        <dbReference type="ARBA" id="ARBA00022692"/>
    </source>
</evidence>
<evidence type="ECO:0000256" key="6">
    <source>
        <dbReference type="ARBA" id="ARBA00023098"/>
    </source>
</evidence>
<evidence type="ECO:0000256" key="4">
    <source>
        <dbReference type="ARBA" id="ARBA00022989"/>
    </source>
</evidence>
<evidence type="ECO:0008006" key="10">
    <source>
        <dbReference type="Google" id="ProtNLM"/>
    </source>
</evidence>
<feature type="transmembrane region" description="Helical" evidence="8">
    <location>
        <begin position="14"/>
        <end position="35"/>
    </location>
</feature>
<reference evidence="9" key="1">
    <citation type="submission" date="2018-05" db="EMBL/GenBank/DDBJ databases">
        <authorList>
            <person name="Lanie J.A."/>
            <person name="Ng W.-L."/>
            <person name="Kazmierczak K.M."/>
            <person name="Andrzejewski T.M."/>
            <person name="Davidsen T.M."/>
            <person name="Wayne K.J."/>
            <person name="Tettelin H."/>
            <person name="Glass J.I."/>
            <person name="Rusch D."/>
            <person name="Podicherti R."/>
            <person name="Tsui H.-C.T."/>
            <person name="Winkler M.E."/>
        </authorList>
    </citation>
    <scope>NUCLEOTIDE SEQUENCE</scope>
</reference>